<dbReference type="CDD" id="cd12148">
    <property type="entry name" value="fungal_TF_MHR"/>
    <property type="match status" value="1"/>
</dbReference>
<proteinExistence type="predicted"/>
<feature type="domain" description="Xylanolytic transcriptional activator regulatory" evidence="2">
    <location>
        <begin position="64"/>
        <end position="258"/>
    </location>
</feature>
<dbReference type="GO" id="GO:0003700">
    <property type="term" value="F:DNA-binding transcription factor activity"/>
    <property type="evidence" value="ECO:0007669"/>
    <property type="project" value="InterPro"/>
</dbReference>
<organism evidence="3 4">
    <name type="scientific">Fusarium flagelliforme</name>
    <dbReference type="NCBI Taxonomy" id="2675880"/>
    <lineage>
        <taxon>Eukaryota</taxon>
        <taxon>Fungi</taxon>
        <taxon>Dikarya</taxon>
        <taxon>Ascomycota</taxon>
        <taxon>Pezizomycotina</taxon>
        <taxon>Sordariomycetes</taxon>
        <taxon>Hypocreomycetidae</taxon>
        <taxon>Hypocreales</taxon>
        <taxon>Nectriaceae</taxon>
        <taxon>Fusarium</taxon>
        <taxon>Fusarium incarnatum-equiseti species complex</taxon>
    </lineage>
</organism>
<keyword evidence="1" id="KW-0539">Nucleus</keyword>
<dbReference type="Pfam" id="PF04082">
    <property type="entry name" value="Fungal_trans"/>
    <property type="match status" value="1"/>
</dbReference>
<keyword evidence="4" id="KW-1185">Reference proteome</keyword>
<evidence type="ECO:0000313" key="3">
    <source>
        <dbReference type="EMBL" id="RFN47262.1"/>
    </source>
</evidence>
<dbReference type="PANTHER" id="PTHR46910">
    <property type="entry name" value="TRANSCRIPTION FACTOR PDR1"/>
    <property type="match status" value="1"/>
</dbReference>
<dbReference type="GO" id="GO:0008270">
    <property type="term" value="F:zinc ion binding"/>
    <property type="evidence" value="ECO:0007669"/>
    <property type="project" value="InterPro"/>
</dbReference>
<reference evidence="3 4" key="1">
    <citation type="journal article" date="2018" name="PLoS Pathog.">
        <title>Evolution of structural diversity of trichothecenes, a family of toxins produced by plant pathogenic and entomopathogenic fungi.</title>
        <authorList>
            <person name="Proctor R.H."/>
            <person name="McCormick S.P."/>
            <person name="Kim H.S."/>
            <person name="Cardoza R.E."/>
            <person name="Stanley A.M."/>
            <person name="Lindo L."/>
            <person name="Kelly A."/>
            <person name="Brown D.W."/>
            <person name="Lee T."/>
            <person name="Vaughan M.M."/>
            <person name="Alexander N.J."/>
            <person name="Busman M."/>
            <person name="Gutierrez S."/>
        </authorList>
    </citation>
    <scope>NUCLEOTIDE SEQUENCE [LARGE SCALE GENOMIC DNA]</scope>
    <source>
        <strain evidence="3 4">NRRL 13405</strain>
    </source>
</reference>
<dbReference type="GO" id="GO:0006351">
    <property type="term" value="P:DNA-templated transcription"/>
    <property type="evidence" value="ECO:0007669"/>
    <property type="project" value="InterPro"/>
</dbReference>
<dbReference type="STRING" id="2594813.A0A395MH88"/>
<evidence type="ECO:0000259" key="2">
    <source>
        <dbReference type="Pfam" id="PF04082"/>
    </source>
</evidence>
<protein>
    <recommendedName>
        <fullName evidence="2">Xylanolytic transcriptional activator regulatory domain-containing protein</fullName>
    </recommendedName>
</protein>
<comment type="caution">
    <text evidence="3">The sequence shown here is derived from an EMBL/GenBank/DDBJ whole genome shotgun (WGS) entry which is preliminary data.</text>
</comment>
<gene>
    <name evidence="3" type="ORF">FIE12Z_8492</name>
</gene>
<evidence type="ECO:0000313" key="4">
    <source>
        <dbReference type="Proteomes" id="UP000265631"/>
    </source>
</evidence>
<dbReference type="InterPro" id="IPR050987">
    <property type="entry name" value="AtrR-like"/>
</dbReference>
<dbReference type="Proteomes" id="UP000265631">
    <property type="component" value="Unassembled WGS sequence"/>
</dbReference>
<dbReference type="GO" id="GO:0003677">
    <property type="term" value="F:DNA binding"/>
    <property type="evidence" value="ECO:0007669"/>
    <property type="project" value="InterPro"/>
</dbReference>
<name>A0A395MH88_9HYPO</name>
<evidence type="ECO:0000256" key="1">
    <source>
        <dbReference type="ARBA" id="ARBA00023242"/>
    </source>
</evidence>
<accession>A0A395MH88</accession>
<dbReference type="AlphaFoldDB" id="A0A395MH88"/>
<dbReference type="PANTHER" id="PTHR46910:SF25">
    <property type="entry name" value="ABC-TRANSPORTER-REGULATING TRANSCRIPTION FACTOR"/>
    <property type="match status" value="1"/>
</dbReference>
<dbReference type="InterPro" id="IPR007219">
    <property type="entry name" value="XnlR_reg_dom"/>
</dbReference>
<sequence length="344" mass="38835">MNNLEQTVFIPLPPKEHILHLISSALEDMHQVRPLFSTRDVQKLVDDQYLAGLSNCHDNPTRWAMLNALIAMAVHRKADNKAIEEVFPISWTYFKNAFDVFPEIVMRGDSIESCQAMLVMALFMKGTADARAFTSLLSAAAHAGHSIGWHLEDVCGSSDFIDMEKRRRTFWSIYVLQCNASIDFNLPAPFGEVEVELPVQEPAIDAGSGTHLLRQMSTLALIQSRICRYLCPESSLWKNKDKMSQTLAELDNDLESWKTGLPTEFRPTSFPRVVNPGILQLRLAYYASAWKIQIASSNLQDFPLRSIRQELPNLLLSTPSLTHSARAAISLLRCLSPQPFAYLW</sequence>
<dbReference type="EMBL" id="PXXK01000265">
    <property type="protein sequence ID" value="RFN47262.1"/>
    <property type="molecule type" value="Genomic_DNA"/>
</dbReference>